<dbReference type="EMBL" id="CM037021">
    <property type="protein sequence ID" value="KAH7669079.1"/>
    <property type="molecule type" value="Genomic_DNA"/>
</dbReference>
<evidence type="ECO:0000313" key="2">
    <source>
        <dbReference type="Proteomes" id="UP000827976"/>
    </source>
</evidence>
<organism evidence="1 2">
    <name type="scientific">Dioscorea alata</name>
    <name type="common">Purple yam</name>
    <dbReference type="NCBI Taxonomy" id="55571"/>
    <lineage>
        <taxon>Eukaryota</taxon>
        <taxon>Viridiplantae</taxon>
        <taxon>Streptophyta</taxon>
        <taxon>Embryophyta</taxon>
        <taxon>Tracheophyta</taxon>
        <taxon>Spermatophyta</taxon>
        <taxon>Magnoliopsida</taxon>
        <taxon>Liliopsida</taxon>
        <taxon>Dioscoreales</taxon>
        <taxon>Dioscoreaceae</taxon>
        <taxon>Dioscorea</taxon>
    </lineage>
</organism>
<accession>A0ACB7V6S4</accession>
<reference evidence="2" key="1">
    <citation type="journal article" date="2022" name="Nat. Commun.">
        <title>Chromosome evolution and the genetic basis of agronomically important traits in greater yam.</title>
        <authorList>
            <person name="Bredeson J.V."/>
            <person name="Lyons J.B."/>
            <person name="Oniyinde I.O."/>
            <person name="Okereke N.R."/>
            <person name="Kolade O."/>
            <person name="Nnabue I."/>
            <person name="Nwadili C.O."/>
            <person name="Hribova E."/>
            <person name="Parker M."/>
            <person name="Nwogha J."/>
            <person name="Shu S."/>
            <person name="Carlson J."/>
            <person name="Kariba R."/>
            <person name="Muthemba S."/>
            <person name="Knop K."/>
            <person name="Barton G.J."/>
            <person name="Sherwood A.V."/>
            <person name="Lopez-Montes A."/>
            <person name="Asiedu R."/>
            <person name="Jamnadass R."/>
            <person name="Muchugi A."/>
            <person name="Goodstein D."/>
            <person name="Egesi C.N."/>
            <person name="Featherston J."/>
            <person name="Asfaw A."/>
            <person name="Simpson G.G."/>
            <person name="Dolezel J."/>
            <person name="Hendre P.S."/>
            <person name="Van Deynze A."/>
            <person name="Kumar P.L."/>
            <person name="Obidiegwu J.E."/>
            <person name="Bhattacharjee R."/>
            <person name="Rokhsar D.S."/>
        </authorList>
    </citation>
    <scope>NUCLEOTIDE SEQUENCE [LARGE SCALE GENOMIC DNA]</scope>
    <source>
        <strain evidence="2">cv. TDa95/00328</strain>
    </source>
</reference>
<gene>
    <name evidence="1" type="ORF">IHE45_11G053400</name>
</gene>
<sequence>MANVFFITIQAWCLNYGCELIVKTKSSFSSFFVFLLFNLVITLIYLLSYRRQPCFYDEQHHQVCKQDFNDIYIECTDDLQGEKEKEEADDDDDDDDGMDADELRKRADELISYRRQPCFYDEQHHQVGKQDFNDIYIECIDDLQGEKELVVDDDGGDDDDGMDADELRKRADEFIKATIKGWIEEKLREGPEC</sequence>
<keyword evidence="2" id="KW-1185">Reference proteome</keyword>
<name>A0ACB7V6S4_DIOAL</name>
<proteinExistence type="predicted"/>
<protein>
    <submittedName>
        <fullName evidence="1">NAD(P)-binding domain-containing protein</fullName>
    </submittedName>
</protein>
<comment type="caution">
    <text evidence="1">The sequence shown here is derived from an EMBL/GenBank/DDBJ whole genome shotgun (WGS) entry which is preliminary data.</text>
</comment>
<dbReference type="Proteomes" id="UP000827976">
    <property type="component" value="Chromosome 11"/>
</dbReference>
<evidence type="ECO:0000313" key="1">
    <source>
        <dbReference type="EMBL" id="KAH7669079.1"/>
    </source>
</evidence>